<evidence type="ECO:0000256" key="1">
    <source>
        <dbReference type="SAM" id="MobiDB-lite"/>
    </source>
</evidence>
<dbReference type="EMBL" id="CAXAMM010035269">
    <property type="protein sequence ID" value="CAK9074011.1"/>
    <property type="molecule type" value="Genomic_DNA"/>
</dbReference>
<keyword evidence="3" id="KW-1185">Reference proteome</keyword>
<evidence type="ECO:0000313" key="2">
    <source>
        <dbReference type="EMBL" id="CAK9074011.1"/>
    </source>
</evidence>
<feature type="region of interest" description="Disordered" evidence="1">
    <location>
        <begin position="832"/>
        <end position="878"/>
    </location>
</feature>
<reference evidence="2 3" key="1">
    <citation type="submission" date="2024-02" db="EMBL/GenBank/DDBJ databases">
        <authorList>
            <person name="Chen Y."/>
            <person name="Shah S."/>
            <person name="Dougan E. K."/>
            <person name="Thang M."/>
            <person name="Chan C."/>
        </authorList>
    </citation>
    <scope>NUCLEOTIDE SEQUENCE [LARGE SCALE GENOMIC DNA]</scope>
</reference>
<evidence type="ECO:0000313" key="3">
    <source>
        <dbReference type="Proteomes" id="UP001642464"/>
    </source>
</evidence>
<comment type="caution">
    <text evidence="2">The sequence shown here is derived from an EMBL/GenBank/DDBJ whole genome shotgun (WGS) entry which is preliminary data.</text>
</comment>
<name>A0ABP0PE38_9DINO</name>
<feature type="non-terminal residue" evidence="2">
    <location>
        <position position="1053"/>
    </location>
</feature>
<protein>
    <submittedName>
        <fullName evidence="2">Uncharacterized protein</fullName>
    </submittedName>
</protein>
<proteinExistence type="predicted"/>
<dbReference type="Proteomes" id="UP001642464">
    <property type="component" value="Unassembled WGS sequence"/>
</dbReference>
<gene>
    <name evidence="2" type="ORF">SCF082_LOCUS36113</name>
</gene>
<feature type="compositionally biased region" description="Basic and acidic residues" evidence="1">
    <location>
        <begin position="845"/>
        <end position="855"/>
    </location>
</feature>
<organism evidence="2 3">
    <name type="scientific">Durusdinium trenchii</name>
    <dbReference type="NCBI Taxonomy" id="1381693"/>
    <lineage>
        <taxon>Eukaryota</taxon>
        <taxon>Sar</taxon>
        <taxon>Alveolata</taxon>
        <taxon>Dinophyceae</taxon>
        <taxon>Suessiales</taxon>
        <taxon>Symbiodiniaceae</taxon>
        <taxon>Durusdinium</taxon>
    </lineage>
</organism>
<sequence>MSGTQTVEDTWQLAPPTDPDRIDLERFCAKIRAGFDDLLKNHGGPDAYLRSRYATPQEMQGWVDYLATLQDQQVCYMSLDPALETSSLAALSEGRLHNLHLASFSFAKGASIRGPAEHDTVRLLLDEMLLDGFVTQGEPLLVTQPAELLAELTEALAVKIKVPWKGGLQPLSIGYFKGRTRVMVLLAILAVAKEMKIDLAEAHPKFFRSLQTVLAHRVQLPSKRDELLGNFKLSVRGSIRKAPNVVSEAHLLGQLLGSKAQAVKNILNNVPAKCLKLIVDYTVEVGYENTPWFRSNAGQVWQTRGKVTPESCEVFVSALIAQSRKTPVNLIRKLDRAGWDRLAEESACVSAMGIEVQGILPIDDSALRGAWHNLFIAGDNGVVIEVQSCILSRTVAIRDVPSLNRLIKEHAANCPVPAKATVATMNQLERDSFDLLEKQVQYDLQALRIAKSKRSTWEASIYHVKLQHKLDQHAKSRAAAQWFFENFVQVIHGDCSDDLMRQFQLHRGETISRLRLEASSCANFVFVNWLAPCTIKNSVMSGQSAFVAASILGEPRNFGAALLPIFSYKKGQLWMIEAGAIRSLAMSGLNVDSCWNMCFHKKVDTRDGRPCNYPGRVLLHPTLKDKMWQNVALLRTGRTEPCDMLHSRDMLSIEDVSADALPSTVDDDAATVQGAKKYEQFGEQAGQKLLDSILDGLQMESNGCLFIVDVNAGVGGLFDGYLSKRGACNFNLQYVAVMSDSMSAEWFSQTKVDLLAQRHYEGKLNIPGHPVPQGECPQDLLEQPPAPPRLNVCIQRSDLYPEIPDSIVKTWFGHAEFGDAFKKLMDSIHEEFGPQPAAGEASPNKNEDANNKDDPASTARKRKNAGTPPSTAKKVKVDRARITPVDEIGTEQKLLEVPMLNAKASGVSLHLKTGNRVFILNRSESEVHLPRGSIVAGFGRGKFKRVASNEQADGSSKEVAYSLEGPSSEVILQTQLQTLSAVVEERRKSNPAIKLAYFEMTESPENGDPGRFTLKKLHDVRFVPAGAAVEGGPENQETTQASAATLLPLQAWQ</sequence>
<accession>A0ABP0PE38</accession>